<dbReference type="Proteomes" id="UP000095003">
    <property type="component" value="Unassembled WGS sequence"/>
</dbReference>
<dbReference type="Proteomes" id="UP000094067">
    <property type="component" value="Unassembled WGS sequence"/>
</dbReference>
<name>A0A1E3UH03_9FIRM</name>
<keyword evidence="7" id="KW-1185">Reference proteome</keyword>
<sequence length="63" mass="7217">MSACMDCGKNLTYNEIGAYKKFVNRGSRSFLCKQCLAQKLDVTTEDIDRKIEQFKQQGCTLFV</sequence>
<dbReference type="EMBL" id="MEHD01000005">
    <property type="protein sequence ID" value="ODR61848.1"/>
    <property type="molecule type" value="Genomic_DNA"/>
</dbReference>
<dbReference type="EMBL" id="MCGH01000005">
    <property type="protein sequence ID" value="ODM02113.1"/>
    <property type="molecule type" value="Genomic_DNA"/>
</dbReference>
<gene>
    <name evidence="2" type="ORF">BEH84_02100</name>
    <name evidence="3" type="ORF">BEI59_14960</name>
    <name evidence="1" type="ORF">BEI61_06112</name>
    <name evidence="4" type="ORF">BEI63_00470</name>
</gene>
<dbReference type="RefSeq" id="WP_009253834.1">
    <property type="nucleotide sequence ID" value="NZ_CABMHK010000064.1"/>
</dbReference>
<evidence type="ECO:0000313" key="1">
    <source>
        <dbReference type="EMBL" id="ODM02113.1"/>
    </source>
</evidence>
<dbReference type="GeneID" id="93305004"/>
<evidence type="ECO:0000313" key="5">
    <source>
        <dbReference type="Proteomes" id="UP000094067"/>
    </source>
</evidence>
<evidence type="ECO:0000313" key="2">
    <source>
        <dbReference type="EMBL" id="ODM11488.1"/>
    </source>
</evidence>
<dbReference type="Proteomes" id="UP000094869">
    <property type="component" value="Unassembled WGS sequence"/>
</dbReference>
<dbReference type="Proteomes" id="UP000094271">
    <property type="component" value="Unassembled WGS sequence"/>
</dbReference>
<dbReference type="EMBL" id="MCGI01000002">
    <property type="protein sequence ID" value="ODM11488.1"/>
    <property type="molecule type" value="Genomic_DNA"/>
</dbReference>
<evidence type="ECO:0000313" key="3">
    <source>
        <dbReference type="EMBL" id="ODR50667.1"/>
    </source>
</evidence>
<evidence type="ECO:0000313" key="4">
    <source>
        <dbReference type="EMBL" id="ODR61848.1"/>
    </source>
</evidence>
<dbReference type="EMBL" id="MEHA01000010">
    <property type="protein sequence ID" value="ODR50667.1"/>
    <property type="molecule type" value="Genomic_DNA"/>
</dbReference>
<dbReference type="OrthoDB" id="2625437at2"/>
<reference evidence="4 7" key="2">
    <citation type="submission" date="2016-08" db="EMBL/GenBank/DDBJ databases">
        <title>Characterization of Isolates of Eisenbergiella tayi Derived from Blood Cultures, Using Whole Genome Sequencing.</title>
        <authorList>
            <person name="Bernier A.-M."/>
            <person name="Burdz T."/>
            <person name="Wiebe D."/>
            <person name="Bernard K."/>
        </authorList>
    </citation>
    <scope>NUCLEOTIDE SEQUENCE [LARGE SCALE GENOMIC DNA]</scope>
    <source>
        <strain evidence="4 7">NML120146</strain>
    </source>
</reference>
<accession>A0A1E3UH03</accession>
<protein>
    <submittedName>
        <fullName evidence="3">Uncharacterized protein</fullName>
    </submittedName>
</protein>
<evidence type="ECO:0000313" key="6">
    <source>
        <dbReference type="Proteomes" id="UP000094271"/>
    </source>
</evidence>
<evidence type="ECO:0000313" key="8">
    <source>
        <dbReference type="Proteomes" id="UP000095003"/>
    </source>
</evidence>
<reference evidence="5 8" key="1">
    <citation type="submission" date="2016-07" db="EMBL/GenBank/DDBJ databases">
        <title>Characterization of isolates of Eisenbergiella tayi derived from blood cultures, using whole genome sequencing.</title>
        <authorList>
            <person name="Burdz T."/>
            <person name="Wiebe D."/>
            <person name="Huynh C."/>
            <person name="Bernard K."/>
        </authorList>
    </citation>
    <scope>NUCLEOTIDE SEQUENCE [LARGE SCALE GENOMIC DNA]</scope>
    <source>
        <strain evidence="1 5">NML 110608</strain>
        <strain evidence="2 8">NML 120489</strain>
    </source>
</reference>
<organism evidence="3 6">
    <name type="scientific">Eisenbergiella tayi</name>
    <dbReference type="NCBI Taxonomy" id="1432052"/>
    <lineage>
        <taxon>Bacteria</taxon>
        <taxon>Bacillati</taxon>
        <taxon>Bacillota</taxon>
        <taxon>Clostridia</taxon>
        <taxon>Lachnospirales</taxon>
        <taxon>Lachnospiraceae</taxon>
        <taxon>Eisenbergiella</taxon>
    </lineage>
</organism>
<evidence type="ECO:0000313" key="7">
    <source>
        <dbReference type="Proteomes" id="UP000094869"/>
    </source>
</evidence>
<reference evidence="3 6" key="3">
    <citation type="submission" date="2016-08" db="EMBL/GenBank/DDBJ databases">
        <authorList>
            <person name="Seilhamer J.J."/>
        </authorList>
    </citation>
    <scope>NUCLEOTIDE SEQUENCE [LARGE SCALE GENOMIC DNA]</scope>
    <source>
        <strain evidence="3 6">NML150140-1</strain>
    </source>
</reference>
<proteinExistence type="predicted"/>
<comment type="caution">
    <text evidence="3">The sequence shown here is derived from an EMBL/GenBank/DDBJ whole genome shotgun (WGS) entry which is preliminary data.</text>
</comment>
<dbReference type="AlphaFoldDB" id="A0A1E3UH03"/>